<dbReference type="Pfam" id="PF03372">
    <property type="entry name" value="Exo_endo_phos"/>
    <property type="match status" value="1"/>
</dbReference>
<dbReference type="Proteomes" id="UP000095552">
    <property type="component" value="Unassembled WGS sequence"/>
</dbReference>
<organism evidence="2 3">
    <name type="scientific">Roseivirga misakiensis</name>
    <dbReference type="NCBI Taxonomy" id="1563681"/>
    <lineage>
        <taxon>Bacteria</taxon>
        <taxon>Pseudomonadati</taxon>
        <taxon>Bacteroidota</taxon>
        <taxon>Cytophagia</taxon>
        <taxon>Cytophagales</taxon>
        <taxon>Roseivirgaceae</taxon>
        <taxon>Roseivirga</taxon>
    </lineage>
</organism>
<dbReference type="GO" id="GO:0006506">
    <property type="term" value="P:GPI anchor biosynthetic process"/>
    <property type="evidence" value="ECO:0007669"/>
    <property type="project" value="TreeGrafter"/>
</dbReference>
<name>A0A1E5SL27_9BACT</name>
<evidence type="ECO:0000313" key="2">
    <source>
        <dbReference type="EMBL" id="OEJ99832.1"/>
    </source>
</evidence>
<dbReference type="PANTHER" id="PTHR14859:SF15">
    <property type="entry name" value="ENDONUCLEASE_EXONUCLEASE_PHOSPHATASE DOMAIN-CONTAINING PROTEIN"/>
    <property type="match status" value="1"/>
</dbReference>
<dbReference type="InterPro" id="IPR051916">
    <property type="entry name" value="GPI-anchor_lipid_remodeler"/>
</dbReference>
<accession>A0A1E5SL27</accession>
<dbReference type="PANTHER" id="PTHR14859">
    <property type="entry name" value="CALCOFLUOR WHITE HYPERSENSITIVE PROTEIN PRECURSOR"/>
    <property type="match status" value="1"/>
</dbReference>
<sequence>MVTQKHLIFSILLIAGLLSLFACQKEQTISFKIMSYNIKHGVGNDAVLDLSRAASVINDQKPDICGLQEIDYLCTRSDSVDQSRYLAERTNMKSTFGKFMDYQGGAYGMATLTTNSVVKSTVLSLPDGLYEPRSAIVQELELAKGGQIVFVNVHFDWIGGDEGSASRLRQAKALVDHLNSLTNPIVITGDFNCTPDSPTMRYFYDHGFQFADKGEDNLSFQGEKKSEIDHVIYRGTSEQKIGLKSIRLLNEPIVSDHRPLVAELQITY</sequence>
<keyword evidence="3" id="KW-1185">Reference proteome</keyword>
<protein>
    <recommendedName>
        <fullName evidence="1">Endonuclease/exonuclease/phosphatase domain-containing protein</fullName>
    </recommendedName>
</protein>
<dbReference type="PROSITE" id="PS51257">
    <property type="entry name" value="PROKAR_LIPOPROTEIN"/>
    <property type="match status" value="1"/>
</dbReference>
<dbReference type="Gene3D" id="3.60.10.10">
    <property type="entry name" value="Endonuclease/exonuclease/phosphatase"/>
    <property type="match status" value="1"/>
</dbReference>
<gene>
    <name evidence="2" type="ORF">BFP71_09790</name>
</gene>
<reference evidence="2 3" key="1">
    <citation type="submission" date="2016-08" db="EMBL/GenBank/DDBJ databases">
        <title>Draft genome of Fabibacter sp. strain SK-8.</title>
        <authorList>
            <person name="Wong S.-K."/>
            <person name="Hamasaki K."/>
            <person name="Yoshizawa S."/>
        </authorList>
    </citation>
    <scope>NUCLEOTIDE SEQUENCE [LARGE SCALE GENOMIC DNA]</scope>
    <source>
        <strain evidence="2 3">SK-8</strain>
    </source>
</reference>
<proteinExistence type="predicted"/>
<dbReference type="OrthoDB" id="5447300at2"/>
<dbReference type="AlphaFoldDB" id="A0A1E5SL27"/>
<feature type="domain" description="Endonuclease/exonuclease/phosphatase" evidence="1">
    <location>
        <begin position="34"/>
        <end position="257"/>
    </location>
</feature>
<dbReference type="InterPro" id="IPR036691">
    <property type="entry name" value="Endo/exonu/phosph_ase_sf"/>
</dbReference>
<dbReference type="InterPro" id="IPR005135">
    <property type="entry name" value="Endo/exonuclease/phosphatase"/>
</dbReference>
<dbReference type="SUPFAM" id="SSF56219">
    <property type="entry name" value="DNase I-like"/>
    <property type="match status" value="1"/>
</dbReference>
<dbReference type="GO" id="GO:0016020">
    <property type="term" value="C:membrane"/>
    <property type="evidence" value="ECO:0007669"/>
    <property type="project" value="GOC"/>
</dbReference>
<evidence type="ECO:0000259" key="1">
    <source>
        <dbReference type="Pfam" id="PF03372"/>
    </source>
</evidence>
<dbReference type="STRING" id="1563681.BFP71_09790"/>
<dbReference type="EMBL" id="MDGQ01000005">
    <property type="protein sequence ID" value="OEJ99832.1"/>
    <property type="molecule type" value="Genomic_DNA"/>
</dbReference>
<dbReference type="GO" id="GO:0003824">
    <property type="term" value="F:catalytic activity"/>
    <property type="evidence" value="ECO:0007669"/>
    <property type="project" value="InterPro"/>
</dbReference>
<comment type="caution">
    <text evidence="2">The sequence shown here is derived from an EMBL/GenBank/DDBJ whole genome shotgun (WGS) entry which is preliminary data.</text>
</comment>
<evidence type="ECO:0000313" key="3">
    <source>
        <dbReference type="Proteomes" id="UP000095552"/>
    </source>
</evidence>